<organism evidence="6 7">
    <name type="scientific">Vibrio sinaloensis DSM 21326</name>
    <dbReference type="NCBI Taxonomy" id="945550"/>
    <lineage>
        <taxon>Bacteria</taxon>
        <taxon>Pseudomonadati</taxon>
        <taxon>Pseudomonadota</taxon>
        <taxon>Gammaproteobacteria</taxon>
        <taxon>Vibrionales</taxon>
        <taxon>Vibrionaceae</taxon>
        <taxon>Vibrio</taxon>
        <taxon>Vibrio oreintalis group</taxon>
    </lineage>
</organism>
<keyword evidence="4 5" id="KW-0472">Membrane</keyword>
<dbReference type="AlphaFoldDB" id="E8M2W4"/>
<dbReference type="GeneID" id="95568136"/>
<comment type="subcellular location">
    <subcellularLocation>
        <location evidence="1">Membrane</location>
    </subcellularLocation>
</comment>
<protein>
    <submittedName>
        <fullName evidence="6">Glutathione S-transfersae-like protein</fullName>
    </submittedName>
</protein>
<keyword evidence="3 5" id="KW-1133">Transmembrane helix</keyword>
<name>E8M2W4_PHOS4</name>
<dbReference type="EMBL" id="AEVT01000018">
    <property type="protein sequence ID" value="EGA71622.1"/>
    <property type="molecule type" value="Genomic_DNA"/>
</dbReference>
<evidence type="ECO:0000313" key="7">
    <source>
        <dbReference type="Proteomes" id="UP000006228"/>
    </source>
</evidence>
<feature type="transmembrane region" description="Helical" evidence="5">
    <location>
        <begin position="72"/>
        <end position="94"/>
    </location>
</feature>
<dbReference type="Proteomes" id="UP000006228">
    <property type="component" value="Unassembled WGS sequence"/>
</dbReference>
<evidence type="ECO:0000256" key="2">
    <source>
        <dbReference type="ARBA" id="ARBA00022692"/>
    </source>
</evidence>
<reference evidence="6 7" key="1">
    <citation type="journal article" date="2012" name="Int. J. Syst. Evol. Microbiol.">
        <title>Vibrio caribbeanicus sp. nov., isolated from the marine sponge Scleritoderma cyanea.</title>
        <authorList>
            <person name="Hoffmann M."/>
            <person name="Monday S.R."/>
            <person name="Allard M.W."/>
            <person name="Strain E.A."/>
            <person name="Whittaker P."/>
            <person name="Naum M."/>
            <person name="McCarthy P.J."/>
            <person name="Lopez J.V."/>
            <person name="Fischer M."/>
            <person name="Brown E.W."/>
        </authorList>
    </citation>
    <scope>NUCLEOTIDE SEQUENCE [LARGE SCALE GENOMIC DNA]</scope>
    <source>
        <strain evidence="7">DSMZ 21326</strain>
    </source>
</reference>
<dbReference type="InterPro" id="IPR001129">
    <property type="entry name" value="Membr-assoc_MAPEG"/>
</dbReference>
<evidence type="ECO:0000256" key="1">
    <source>
        <dbReference type="ARBA" id="ARBA00004370"/>
    </source>
</evidence>
<evidence type="ECO:0000256" key="4">
    <source>
        <dbReference type="ARBA" id="ARBA00023136"/>
    </source>
</evidence>
<evidence type="ECO:0000256" key="5">
    <source>
        <dbReference type="SAM" id="Phobius"/>
    </source>
</evidence>
<dbReference type="eggNOG" id="COG3788">
    <property type="taxonomic scope" value="Bacteria"/>
</dbReference>
<dbReference type="SUPFAM" id="SSF161084">
    <property type="entry name" value="MAPEG domain-like"/>
    <property type="match status" value="1"/>
</dbReference>
<dbReference type="RefSeq" id="WP_008074308.1">
    <property type="nucleotide sequence ID" value="NZ_AEVT01000018.1"/>
</dbReference>
<feature type="transmembrane region" description="Helical" evidence="5">
    <location>
        <begin position="6"/>
        <end position="22"/>
    </location>
</feature>
<dbReference type="Pfam" id="PF01124">
    <property type="entry name" value="MAPEG"/>
    <property type="match status" value="1"/>
</dbReference>
<keyword evidence="2 5" id="KW-0812">Transmembrane</keyword>
<dbReference type="Gene3D" id="1.20.120.550">
    <property type="entry name" value="Membrane associated eicosanoid/glutathione metabolism-like domain"/>
    <property type="match status" value="1"/>
</dbReference>
<evidence type="ECO:0000256" key="3">
    <source>
        <dbReference type="ARBA" id="ARBA00022989"/>
    </source>
</evidence>
<gene>
    <name evidence="6" type="ORF">VISI1226_12586</name>
</gene>
<dbReference type="PANTHER" id="PTHR35814:SF1">
    <property type="entry name" value="GLUTATHIONE S-TRANSFERASE-RELATED"/>
    <property type="match status" value="1"/>
</dbReference>
<accession>E8M2W4</accession>
<dbReference type="PANTHER" id="PTHR35814">
    <property type="match status" value="1"/>
</dbReference>
<dbReference type="InterPro" id="IPR023352">
    <property type="entry name" value="MAPEG-like_dom_sf"/>
</dbReference>
<comment type="caution">
    <text evidence="6">The sequence shown here is derived from an EMBL/GenBank/DDBJ whole genome shotgun (WGS) entry which is preliminary data.</text>
</comment>
<dbReference type="OrthoDB" id="8537976at2"/>
<dbReference type="GO" id="GO:0016020">
    <property type="term" value="C:membrane"/>
    <property type="evidence" value="ECO:0007669"/>
    <property type="project" value="UniProtKB-SubCell"/>
</dbReference>
<evidence type="ECO:0000313" key="6">
    <source>
        <dbReference type="EMBL" id="EGA71622.1"/>
    </source>
</evidence>
<feature type="transmembrane region" description="Helical" evidence="5">
    <location>
        <begin position="106"/>
        <end position="124"/>
    </location>
</feature>
<proteinExistence type="predicted"/>
<sequence>MVTALYASILAALMIWLSIQVIKQRRKAQVKYADGGVDALQVARSAHGNAVDYVPITLIMMALLEYNGASLWMVHLCGVAFIIGRIMHAKSILADKLKGRITGMKLTYLVMVALIVLNIVYLPFERMW</sequence>